<proteinExistence type="predicted"/>
<dbReference type="EMBL" id="UAUF01000012">
    <property type="protein sequence ID" value="SPZ07633.1"/>
    <property type="molecule type" value="Genomic_DNA"/>
</dbReference>
<organism evidence="1 2">
    <name type="scientific">Pseudomonas luteola</name>
    <dbReference type="NCBI Taxonomy" id="47886"/>
    <lineage>
        <taxon>Bacteria</taxon>
        <taxon>Pseudomonadati</taxon>
        <taxon>Pseudomonadota</taxon>
        <taxon>Gammaproteobacteria</taxon>
        <taxon>Pseudomonadales</taxon>
        <taxon>Pseudomonadaceae</taxon>
        <taxon>Pseudomonas</taxon>
    </lineage>
</organism>
<evidence type="ECO:0000313" key="1">
    <source>
        <dbReference type="EMBL" id="SPZ07633.1"/>
    </source>
</evidence>
<sequence length="58" mass="6711">MNLVDCYVKELVGVPYEKYGKWWQVVIYSTWGADAKTELMFSTKEEALSVQIGHHFLA</sequence>
<dbReference type="AlphaFoldDB" id="A0A2X2CKQ5"/>
<protein>
    <submittedName>
        <fullName evidence="1">Uncharacterized protein</fullName>
    </submittedName>
</protein>
<accession>A0A2X2CKQ5</accession>
<dbReference type="Proteomes" id="UP000250443">
    <property type="component" value="Unassembled WGS sequence"/>
</dbReference>
<name>A0A2X2CKQ5_PSELU</name>
<gene>
    <name evidence="1" type="ORF">NCTC11842_02421</name>
</gene>
<reference evidence="1 2" key="1">
    <citation type="submission" date="2018-06" db="EMBL/GenBank/DDBJ databases">
        <authorList>
            <consortium name="Pathogen Informatics"/>
            <person name="Doyle S."/>
        </authorList>
    </citation>
    <scope>NUCLEOTIDE SEQUENCE [LARGE SCALE GENOMIC DNA]</scope>
    <source>
        <strain evidence="1 2">NCTC11842</strain>
    </source>
</reference>
<evidence type="ECO:0000313" key="2">
    <source>
        <dbReference type="Proteomes" id="UP000250443"/>
    </source>
</evidence>
<dbReference type="RefSeq" id="WP_010794638.1">
    <property type="nucleotide sequence ID" value="NZ_UAUF01000012.1"/>
</dbReference>